<evidence type="ECO:0000313" key="25">
    <source>
        <dbReference type="EMBL" id="GGM43449.1"/>
    </source>
</evidence>
<organism evidence="25 26">
    <name type="scientific">Deinococcus arenae</name>
    <dbReference type="NCBI Taxonomy" id="1452751"/>
    <lineage>
        <taxon>Bacteria</taxon>
        <taxon>Thermotogati</taxon>
        <taxon>Deinococcota</taxon>
        <taxon>Deinococci</taxon>
        <taxon>Deinococcales</taxon>
        <taxon>Deinococcaceae</taxon>
        <taxon>Deinococcus</taxon>
    </lineage>
</organism>
<dbReference type="GO" id="GO:0046872">
    <property type="term" value="F:metal ion binding"/>
    <property type="evidence" value="ECO:0007669"/>
    <property type="project" value="UniProtKB-KW"/>
</dbReference>
<protein>
    <recommendedName>
        <fullName evidence="6 19">D-alanine--D-alanine ligase</fullName>
        <ecNumber evidence="6 19">6.3.2.4</ecNumber>
    </recommendedName>
    <alternativeName>
        <fullName evidence="19">D-Ala-D-Ala ligase</fullName>
    </alternativeName>
    <alternativeName>
        <fullName evidence="19">D-alanylalanine synthetase</fullName>
    </alternativeName>
</protein>
<feature type="domain" description="ATP-grasp" evidence="24">
    <location>
        <begin position="126"/>
        <end position="333"/>
    </location>
</feature>
<dbReference type="PROSITE" id="PS50975">
    <property type="entry name" value="ATP_GRASP"/>
    <property type="match status" value="1"/>
</dbReference>
<evidence type="ECO:0000256" key="22">
    <source>
        <dbReference type="PIRSR" id="PIRSR039102-3"/>
    </source>
</evidence>
<comment type="subcellular location">
    <subcellularLocation>
        <location evidence="3 19">Cytoplasm</location>
    </subcellularLocation>
</comment>
<evidence type="ECO:0000256" key="11">
    <source>
        <dbReference type="ARBA" id="ARBA00022840"/>
    </source>
</evidence>
<keyword evidence="15 22" id="KW-0464">Manganese</keyword>
<comment type="function">
    <text evidence="2 19">Cell wall formation.</text>
</comment>
<dbReference type="InterPro" id="IPR011095">
    <property type="entry name" value="Dala_Dala_lig_C"/>
</dbReference>
<dbReference type="InterPro" id="IPR000291">
    <property type="entry name" value="D-Ala_lig_Van_CS"/>
</dbReference>
<dbReference type="FunFam" id="3.30.470.20:FF:000008">
    <property type="entry name" value="D-alanine--D-alanine ligase"/>
    <property type="match status" value="1"/>
</dbReference>
<keyword evidence="26" id="KW-1185">Reference proteome</keyword>
<evidence type="ECO:0000313" key="26">
    <source>
        <dbReference type="Proteomes" id="UP000600547"/>
    </source>
</evidence>
<evidence type="ECO:0000256" key="13">
    <source>
        <dbReference type="ARBA" id="ARBA00022960"/>
    </source>
</evidence>
<evidence type="ECO:0000256" key="21">
    <source>
        <dbReference type="PIRSR" id="PIRSR039102-2"/>
    </source>
</evidence>
<dbReference type="Proteomes" id="UP000600547">
    <property type="component" value="Unassembled WGS sequence"/>
</dbReference>
<evidence type="ECO:0000256" key="18">
    <source>
        <dbReference type="ARBA" id="ARBA00060592"/>
    </source>
</evidence>
<comment type="catalytic activity">
    <reaction evidence="17 19">
        <text>2 D-alanine + ATP = D-alanyl-D-alanine + ADP + phosphate + H(+)</text>
        <dbReference type="Rhea" id="RHEA:11224"/>
        <dbReference type="ChEBI" id="CHEBI:15378"/>
        <dbReference type="ChEBI" id="CHEBI:30616"/>
        <dbReference type="ChEBI" id="CHEBI:43474"/>
        <dbReference type="ChEBI" id="CHEBI:57416"/>
        <dbReference type="ChEBI" id="CHEBI:57822"/>
        <dbReference type="ChEBI" id="CHEBI:456216"/>
        <dbReference type="EC" id="6.3.2.4"/>
    </reaction>
</comment>
<evidence type="ECO:0000256" key="2">
    <source>
        <dbReference type="ARBA" id="ARBA00003921"/>
    </source>
</evidence>
<evidence type="ECO:0000256" key="16">
    <source>
        <dbReference type="ARBA" id="ARBA00023316"/>
    </source>
</evidence>
<dbReference type="Gene3D" id="3.30.1490.20">
    <property type="entry name" value="ATP-grasp fold, A domain"/>
    <property type="match status" value="1"/>
</dbReference>
<evidence type="ECO:0000256" key="6">
    <source>
        <dbReference type="ARBA" id="ARBA00012216"/>
    </source>
</evidence>
<dbReference type="HAMAP" id="MF_00047">
    <property type="entry name" value="Dala_Dala_lig"/>
    <property type="match status" value="1"/>
</dbReference>
<dbReference type="InterPro" id="IPR011761">
    <property type="entry name" value="ATP-grasp"/>
</dbReference>
<dbReference type="Gene3D" id="3.30.470.20">
    <property type="entry name" value="ATP-grasp fold, B domain"/>
    <property type="match status" value="1"/>
</dbReference>
<dbReference type="GO" id="GO:0005524">
    <property type="term" value="F:ATP binding"/>
    <property type="evidence" value="ECO:0007669"/>
    <property type="project" value="UniProtKB-UniRule"/>
</dbReference>
<evidence type="ECO:0000256" key="23">
    <source>
        <dbReference type="PROSITE-ProRule" id="PRU00409"/>
    </source>
</evidence>
<dbReference type="PROSITE" id="PS00844">
    <property type="entry name" value="DALA_DALA_LIGASE_2"/>
    <property type="match status" value="1"/>
</dbReference>
<evidence type="ECO:0000256" key="19">
    <source>
        <dbReference type="HAMAP-Rule" id="MF_00047"/>
    </source>
</evidence>
<feature type="active site" evidence="20">
    <location>
        <position position="15"/>
    </location>
</feature>
<dbReference type="GO" id="GO:0071555">
    <property type="term" value="P:cell wall organization"/>
    <property type="evidence" value="ECO:0007669"/>
    <property type="project" value="UniProtKB-KW"/>
</dbReference>
<feature type="active site" evidence="20">
    <location>
        <position position="311"/>
    </location>
</feature>
<keyword evidence="13 19" id="KW-0133">Cell shape</keyword>
<dbReference type="GO" id="GO:0009252">
    <property type="term" value="P:peptidoglycan biosynthetic process"/>
    <property type="evidence" value="ECO:0007669"/>
    <property type="project" value="UniProtKB-UniRule"/>
</dbReference>
<comment type="pathway">
    <text evidence="4 19">Cell wall biogenesis; peptidoglycan biosynthesis.</text>
</comment>
<dbReference type="InterPro" id="IPR005905">
    <property type="entry name" value="D_ala_D_ala"/>
</dbReference>
<dbReference type="Gene3D" id="3.40.50.20">
    <property type="match status" value="1"/>
</dbReference>
<reference evidence="26" key="1">
    <citation type="journal article" date="2019" name="Int. J. Syst. Evol. Microbiol.">
        <title>The Global Catalogue of Microorganisms (GCM) 10K type strain sequencing project: providing services to taxonomists for standard genome sequencing and annotation.</title>
        <authorList>
            <consortium name="The Broad Institute Genomics Platform"/>
            <consortium name="The Broad Institute Genome Sequencing Center for Infectious Disease"/>
            <person name="Wu L."/>
            <person name="Ma J."/>
        </authorList>
    </citation>
    <scope>NUCLEOTIDE SEQUENCE [LARGE SCALE GENOMIC DNA]</scope>
    <source>
        <strain evidence="26">JCM 31047</strain>
    </source>
</reference>
<evidence type="ECO:0000256" key="9">
    <source>
        <dbReference type="ARBA" id="ARBA00022723"/>
    </source>
</evidence>
<keyword evidence="7 19" id="KW-0963">Cytoplasm</keyword>
<keyword evidence="11 23" id="KW-0067">ATP-binding</keyword>
<proteinExistence type="inferred from homology"/>
<keyword evidence="16 19" id="KW-0961">Cell wall biogenesis/degradation</keyword>
<comment type="pathway">
    <text evidence="18">Glycan biosynthesis.</text>
</comment>
<dbReference type="InterPro" id="IPR013815">
    <property type="entry name" value="ATP_grasp_subdomain_1"/>
</dbReference>
<feature type="binding site" evidence="21">
    <location>
        <position position="122"/>
    </location>
    <ligand>
        <name>ATP</name>
        <dbReference type="ChEBI" id="CHEBI:30616"/>
    </ligand>
</feature>
<gene>
    <name evidence="19 25" type="primary">ddl</name>
    <name evidence="25" type="ORF">GCM10008956_19740</name>
</gene>
<comment type="caution">
    <text evidence="25">The sequence shown here is derived from an EMBL/GenBank/DDBJ whole genome shotgun (WGS) entry which is preliminary data.</text>
</comment>
<keyword evidence="9 22" id="KW-0479">Metal-binding</keyword>
<dbReference type="PROSITE" id="PS00843">
    <property type="entry name" value="DALA_DALA_LIGASE_1"/>
    <property type="match status" value="1"/>
</dbReference>
<dbReference type="NCBIfam" id="NF002528">
    <property type="entry name" value="PRK01966.1-4"/>
    <property type="match status" value="1"/>
</dbReference>
<evidence type="ECO:0000256" key="1">
    <source>
        <dbReference type="ARBA" id="ARBA00001936"/>
    </source>
</evidence>
<evidence type="ECO:0000256" key="7">
    <source>
        <dbReference type="ARBA" id="ARBA00022490"/>
    </source>
</evidence>
<feature type="active site" evidence="20">
    <location>
        <position position="174"/>
    </location>
</feature>
<feature type="binding site" evidence="21">
    <location>
        <begin position="166"/>
        <end position="168"/>
    </location>
    <ligand>
        <name>ATP</name>
        <dbReference type="ChEBI" id="CHEBI:30616"/>
    </ligand>
</feature>
<keyword evidence="10 21" id="KW-0547">Nucleotide-binding</keyword>
<name>A0A8H9L8Q0_9DEIO</name>
<evidence type="ECO:0000256" key="17">
    <source>
        <dbReference type="ARBA" id="ARBA00047614"/>
    </source>
</evidence>
<comment type="cofactor">
    <cofactor evidence="22">
        <name>Mg(2+)</name>
        <dbReference type="ChEBI" id="CHEBI:18420"/>
    </cofactor>
    <cofactor evidence="22">
        <name>Mn(2+)</name>
        <dbReference type="ChEBI" id="CHEBI:29035"/>
    </cofactor>
    <text evidence="22">Binds 2 magnesium or manganese ions per subunit.</text>
</comment>
<dbReference type="GO" id="GO:0008360">
    <property type="term" value="P:regulation of cell shape"/>
    <property type="evidence" value="ECO:0007669"/>
    <property type="project" value="UniProtKB-KW"/>
</dbReference>
<dbReference type="NCBIfam" id="NF002378">
    <property type="entry name" value="PRK01372.1"/>
    <property type="match status" value="1"/>
</dbReference>
<accession>A0A8H9L8Q0</accession>
<feature type="binding site" evidence="21">
    <location>
        <begin position="174"/>
        <end position="175"/>
    </location>
    <ligand>
        <name>ATP</name>
        <dbReference type="ChEBI" id="CHEBI:30616"/>
    </ligand>
</feature>
<dbReference type="SUPFAM" id="SSF52440">
    <property type="entry name" value="PreATP-grasp domain"/>
    <property type="match status" value="1"/>
</dbReference>
<evidence type="ECO:0000256" key="8">
    <source>
        <dbReference type="ARBA" id="ARBA00022598"/>
    </source>
</evidence>
<dbReference type="PANTHER" id="PTHR23132:SF25">
    <property type="entry name" value="D-ALANINE--D-ALANINE LIGASE A"/>
    <property type="match status" value="1"/>
</dbReference>
<comment type="similarity">
    <text evidence="5 19">Belongs to the D-alanine--D-alanine ligase family.</text>
</comment>
<dbReference type="FunFam" id="3.30.1490.20:FF:000007">
    <property type="entry name" value="D-alanine--D-alanine ligase"/>
    <property type="match status" value="1"/>
</dbReference>
<dbReference type="RefSeq" id="WP_110831382.1">
    <property type="nucleotide sequence ID" value="NZ_BMQG01000005.1"/>
</dbReference>
<dbReference type="EC" id="6.3.2.4" evidence="6 19"/>
<comment type="cofactor">
    <cofactor evidence="1">
        <name>Mn(2+)</name>
        <dbReference type="ChEBI" id="CHEBI:29035"/>
    </cofactor>
</comment>
<dbReference type="SUPFAM" id="SSF56059">
    <property type="entry name" value="Glutathione synthetase ATP-binding domain-like"/>
    <property type="match status" value="1"/>
</dbReference>
<feature type="binding site" evidence="21">
    <location>
        <begin position="299"/>
        <end position="300"/>
    </location>
    <ligand>
        <name>ATP</name>
        <dbReference type="ChEBI" id="CHEBI:30616"/>
    </ligand>
</feature>
<evidence type="ECO:0000256" key="15">
    <source>
        <dbReference type="ARBA" id="ARBA00023211"/>
    </source>
</evidence>
<dbReference type="InterPro" id="IPR016185">
    <property type="entry name" value="PreATP-grasp_dom_sf"/>
</dbReference>
<dbReference type="GO" id="GO:0008716">
    <property type="term" value="F:D-alanine-D-alanine ligase activity"/>
    <property type="evidence" value="ECO:0007669"/>
    <property type="project" value="UniProtKB-UniRule"/>
</dbReference>
<feature type="binding site" evidence="21">
    <location>
        <begin position="204"/>
        <end position="213"/>
    </location>
    <ligand>
        <name>ATP</name>
        <dbReference type="ChEBI" id="CHEBI:30616"/>
    </ligand>
</feature>
<dbReference type="EMBL" id="BMQG01000005">
    <property type="protein sequence ID" value="GGM43449.1"/>
    <property type="molecule type" value="Genomic_DNA"/>
</dbReference>
<feature type="binding site" evidence="22">
    <location>
        <position position="300"/>
    </location>
    <ligand>
        <name>Mg(2+)</name>
        <dbReference type="ChEBI" id="CHEBI:18420"/>
        <label>1</label>
    </ligand>
</feature>
<sequence length="339" mass="36465">MKKRILLLAGGQSGEHEVSLMSARSVLNALPRDQFDVTPVVISKQGRWLPPTETQRALDSGEAPTGGDLVLHRAASAEGYDAVFPLLHGPMGEDGTVQGLLTLAGIPFVGSGVLGSAVSMDKIMTKQVLASAGIPQVAWALAVRREWQAQPDTVRERAAALGYPLFVKPANLGSSVGISKVSSAEELDGALDLAFSLDRRVILEAMTAHKPREVEVGILGNDAPIASPVGELRFDADFYDYETKYTEGRASMHIPAPLPTEVADQIRSLALRAFRALDCAGLARVDFFYVEETGELLLNEVNTMPGFTTTSMYPKLFEAAGLNYSALVTRLVELALEER</sequence>
<evidence type="ECO:0000256" key="14">
    <source>
        <dbReference type="ARBA" id="ARBA00022984"/>
    </source>
</evidence>
<evidence type="ECO:0000256" key="3">
    <source>
        <dbReference type="ARBA" id="ARBA00004496"/>
    </source>
</evidence>
<evidence type="ECO:0000259" key="24">
    <source>
        <dbReference type="PROSITE" id="PS50975"/>
    </source>
</evidence>
<keyword evidence="12 22" id="KW-0460">Magnesium</keyword>
<dbReference type="AlphaFoldDB" id="A0A8H9L8Q0"/>
<dbReference type="InterPro" id="IPR011127">
    <property type="entry name" value="Dala_Dala_lig_N"/>
</dbReference>
<dbReference type="PANTHER" id="PTHR23132">
    <property type="entry name" value="D-ALANINE--D-ALANINE LIGASE"/>
    <property type="match status" value="1"/>
</dbReference>
<feature type="binding site" evidence="22">
    <location>
        <position position="302"/>
    </location>
    <ligand>
        <name>Mg(2+)</name>
        <dbReference type="ChEBI" id="CHEBI:18420"/>
        <label>2</label>
    </ligand>
</feature>
<evidence type="ECO:0000256" key="12">
    <source>
        <dbReference type="ARBA" id="ARBA00022842"/>
    </source>
</evidence>
<evidence type="ECO:0000256" key="10">
    <source>
        <dbReference type="ARBA" id="ARBA00022741"/>
    </source>
</evidence>
<keyword evidence="8 19" id="KW-0436">Ligase</keyword>
<dbReference type="UniPathway" id="UPA00219"/>
<feature type="binding site" evidence="22">
    <location>
        <position position="300"/>
    </location>
    <ligand>
        <name>Mg(2+)</name>
        <dbReference type="ChEBI" id="CHEBI:18420"/>
        <label>2</label>
    </ligand>
</feature>
<evidence type="ECO:0000256" key="5">
    <source>
        <dbReference type="ARBA" id="ARBA00010871"/>
    </source>
</evidence>
<dbReference type="PIRSF" id="PIRSF039102">
    <property type="entry name" value="Ddl/VanB"/>
    <property type="match status" value="1"/>
</dbReference>
<dbReference type="Pfam" id="PF07478">
    <property type="entry name" value="Dala_Dala_lig_C"/>
    <property type="match status" value="1"/>
</dbReference>
<evidence type="ECO:0000256" key="20">
    <source>
        <dbReference type="PIRSR" id="PIRSR039102-1"/>
    </source>
</evidence>
<dbReference type="GO" id="GO:0005829">
    <property type="term" value="C:cytosol"/>
    <property type="evidence" value="ECO:0007669"/>
    <property type="project" value="TreeGrafter"/>
</dbReference>
<dbReference type="Pfam" id="PF01820">
    <property type="entry name" value="Dala_Dala_lig_N"/>
    <property type="match status" value="1"/>
</dbReference>
<keyword evidence="14 19" id="KW-0573">Peptidoglycan synthesis</keyword>
<dbReference type="NCBIfam" id="TIGR01205">
    <property type="entry name" value="D_ala_D_alaTIGR"/>
    <property type="match status" value="1"/>
</dbReference>
<evidence type="ECO:0000256" key="4">
    <source>
        <dbReference type="ARBA" id="ARBA00004752"/>
    </source>
</evidence>
<feature type="binding site" evidence="22">
    <location>
        <position position="286"/>
    </location>
    <ligand>
        <name>Mg(2+)</name>
        <dbReference type="ChEBI" id="CHEBI:18420"/>
        <label>1</label>
    </ligand>
</feature>